<feature type="domain" description="BCAS3 WD40" evidence="4">
    <location>
        <begin position="118"/>
        <end position="522"/>
    </location>
</feature>
<feature type="compositionally biased region" description="Low complexity" evidence="2">
    <location>
        <begin position="320"/>
        <end position="331"/>
    </location>
</feature>
<dbReference type="GO" id="GO:0005737">
    <property type="term" value="C:cytoplasm"/>
    <property type="evidence" value="ECO:0000318"/>
    <property type="project" value="GO_Central"/>
</dbReference>
<dbReference type="InterPro" id="IPR022175">
    <property type="entry name" value="BCAS3_dom"/>
</dbReference>
<dbReference type="InterPro" id="IPR045142">
    <property type="entry name" value="BCAS3-like"/>
</dbReference>
<name>A0A061DRZ8_THECC</name>
<dbReference type="FunFam" id="2.130.10.10:FF:000782">
    <property type="entry name" value="Autophagy-related protein 18h"/>
    <property type="match status" value="1"/>
</dbReference>
<dbReference type="InterPro" id="IPR015943">
    <property type="entry name" value="WD40/YVTN_repeat-like_dom_sf"/>
</dbReference>
<dbReference type="GO" id="GO:0000407">
    <property type="term" value="C:phagophore assembly site"/>
    <property type="evidence" value="ECO:0007669"/>
    <property type="project" value="UniProtKB-SubCell"/>
</dbReference>
<dbReference type="Gene3D" id="2.130.10.10">
    <property type="entry name" value="YVTN repeat-like/Quinoprotein amine dehydrogenase"/>
    <property type="match status" value="1"/>
</dbReference>
<dbReference type="Proteomes" id="UP000026915">
    <property type="component" value="Chromosome 1"/>
</dbReference>
<dbReference type="OMA" id="PSEHFKN"/>
<organism evidence="5 6">
    <name type="scientific">Theobroma cacao</name>
    <name type="common">Cacao</name>
    <name type="synonym">Cocoa</name>
    <dbReference type="NCBI Taxonomy" id="3641"/>
    <lineage>
        <taxon>Eukaryota</taxon>
        <taxon>Viridiplantae</taxon>
        <taxon>Streptophyta</taxon>
        <taxon>Embryophyta</taxon>
        <taxon>Tracheophyta</taxon>
        <taxon>Spermatophyta</taxon>
        <taxon>Magnoliopsida</taxon>
        <taxon>eudicotyledons</taxon>
        <taxon>Gunneridae</taxon>
        <taxon>Pentapetalae</taxon>
        <taxon>rosids</taxon>
        <taxon>malvids</taxon>
        <taxon>Malvales</taxon>
        <taxon>Malvaceae</taxon>
        <taxon>Byttnerioideae</taxon>
        <taxon>Theobroma</taxon>
    </lineage>
</organism>
<feature type="domain" description="BCAS3" evidence="3">
    <location>
        <begin position="655"/>
        <end position="802"/>
    </location>
</feature>
<dbReference type="Pfam" id="PF21034">
    <property type="entry name" value="BCAS3_WD40"/>
    <property type="match status" value="1"/>
</dbReference>
<dbReference type="Pfam" id="PF12490">
    <property type="entry name" value="BCAS3"/>
    <property type="match status" value="1"/>
</dbReference>
<evidence type="ECO:0000259" key="3">
    <source>
        <dbReference type="Pfam" id="PF12490"/>
    </source>
</evidence>
<proteinExistence type="predicted"/>
<dbReference type="GO" id="GO:0042594">
    <property type="term" value="P:response to starvation"/>
    <property type="evidence" value="ECO:0000318"/>
    <property type="project" value="GO_Central"/>
</dbReference>
<dbReference type="SUPFAM" id="SSF50978">
    <property type="entry name" value="WD40 repeat-like"/>
    <property type="match status" value="1"/>
</dbReference>
<evidence type="ECO:0000256" key="2">
    <source>
        <dbReference type="SAM" id="MobiDB-lite"/>
    </source>
</evidence>
<dbReference type="PANTHER" id="PTHR13268">
    <property type="entry name" value="BREAST CARCINOMA AMPLIFIED SEQUENCE 3"/>
    <property type="match status" value="1"/>
</dbReference>
<evidence type="ECO:0000256" key="1">
    <source>
        <dbReference type="ARBA" id="ARBA00004329"/>
    </source>
</evidence>
<protein>
    <submittedName>
        <fullName evidence="5">Autophagy 18 G</fullName>
    </submittedName>
</protein>
<reference evidence="5 6" key="1">
    <citation type="journal article" date="2013" name="Genome Biol.">
        <title>The genome sequence of the most widely cultivated cacao type and its use to identify candidate genes regulating pod color.</title>
        <authorList>
            <person name="Motamayor J.C."/>
            <person name="Mockaitis K."/>
            <person name="Schmutz J."/>
            <person name="Haiminen N."/>
            <person name="Iii D.L."/>
            <person name="Cornejo O."/>
            <person name="Findley S.D."/>
            <person name="Zheng P."/>
            <person name="Utro F."/>
            <person name="Royaert S."/>
            <person name="Saski C."/>
            <person name="Jenkins J."/>
            <person name="Podicheti R."/>
            <person name="Zhao M."/>
            <person name="Scheffler B.E."/>
            <person name="Stack J.C."/>
            <person name="Feltus F.A."/>
            <person name="Mustiga G.M."/>
            <person name="Amores F."/>
            <person name="Phillips W."/>
            <person name="Marelli J.P."/>
            <person name="May G.D."/>
            <person name="Shapiro H."/>
            <person name="Ma J."/>
            <person name="Bustamante C.D."/>
            <person name="Schnell R.J."/>
            <person name="Main D."/>
            <person name="Gilbert D."/>
            <person name="Parida L."/>
            <person name="Kuhn D.N."/>
        </authorList>
    </citation>
    <scope>NUCLEOTIDE SEQUENCE [LARGE SCALE GENOMIC DNA]</scope>
    <source>
        <strain evidence="6">cv. Matina 1-6</strain>
    </source>
</reference>
<dbReference type="InterPro" id="IPR048382">
    <property type="entry name" value="BCAS3_WD40"/>
</dbReference>
<feature type="region of interest" description="Disordered" evidence="2">
    <location>
        <begin position="1013"/>
        <end position="1051"/>
    </location>
</feature>
<evidence type="ECO:0000259" key="4">
    <source>
        <dbReference type="Pfam" id="PF21034"/>
    </source>
</evidence>
<dbReference type="InParanoid" id="A0A061DRZ8"/>
<dbReference type="EMBL" id="CM001879">
    <property type="protein sequence ID" value="EOX94876.1"/>
    <property type="molecule type" value="Genomic_DNA"/>
</dbReference>
<dbReference type="PANTHER" id="PTHR13268:SF0">
    <property type="entry name" value="BCAS3 MICROTUBULE ASSOCIATED CELL MIGRATION FACTOR"/>
    <property type="match status" value="1"/>
</dbReference>
<dbReference type="HOGENOM" id="CLU_003829_1_0_1"/>
<accession>A0A061DRZ8</accession>
<comment type="subcellular location">
    <subcellularLocation>
        <location evidence="1">Preautophagosomal structure</location>
    </subcellularLocation>
</comment>
<dbReference type="eggNOG" id="KOG2109">
    <property type="taxonomic scope" value="Eukaryota"/>
</dbReference>
<sequence>MLYPIVGDRRCSLADEEEEEEEVVVVVVKAEVGGGGSSGGGGGGGGEETVVVAVENSRTTRSVVITVSTNASNVASTVRSAGASVAASISNSSEDHKDQVTWAGFDTLELGPSHLKHVLLLGYQNGFQVLDVEDASNYSELVSKRDGPVSFLQMQPCPLSSDGQEGFRASHPMLLVVAGDDTNSSSLGRSAGHLAGVAQDCRMESQSGNSVNSPTAVRFYSLRSHCYVHVLRFRSSVCMIRCSSRIVAVGLATQIYCFDSLTLENKFSVLTYPVPQLAGQVAIGVNVGYGPMAVGPRWLAYASNNPLLSKTGRLSPQNLTPSPGISPSTSPGGTSLVARYAMESSKHLATGLINLGDMGYRTLSKCCQELLPDGSNSPVSQNSVWKVGRLAGTDMDNAGMVVVKDFVSRDVISQFKAHTSPISALSFDSSGTLLVTASVYGNNINVFRIMPSCVRSGSGVQSYEWRSSHVHLYKLHRGITSAMIQDICFSHYSQWVAIVSSKGTCHIFVLSPFGGDAGFQTLSSQGEEPSLFPVLSLPWWSMASCAINQQPFPPPLPVTLSVVSRIKYSSFGWLNTVNNAAATATGKVFVPSGAVAAVFHNSISHSPQHINPRTNCLEHLLVYTPSGHVVQHELLPSIGADSGAKNSRTETASYTHIQEDDLRVKVEPVQWWDVCRRSDWPEREECISQTTLERQDVAEVIQSKSCCEENRIDSLEINDSVSGEKTSKPFSMKPRESFRWYLSNAEVQVNSWRLPIWQKSKISFYMMDSPRADICKGGEFEIEKVSVHEVEIKRKELLPVYDHFHSIKSGWNDRCFAVGKHPQSLSPDPYQGEYKVSQETIICHSKPASLSSTESSEGGSSRRMENLLDLDQINCEKSYTTTYQALNEICRGKSGNGIIEPLLPNQDSLTIISSPFQHSENIYSDTGNSITNSFSSLESKLPPLRSLAEGKPSFNAGGIGDASMLHVDHYDAPTNILMDGSSISTEQNLVDFGHFQEEQYEVLQRNECGELTKDVNNDVDSGSNNCENGKLEEDGENDEMLGGVFDFSEEG</sequence>
<gene>
    <name evidence="5" type="ORF">TCM_004488</name>
</gene>
<dbReference type="SMART" id="SM00320">
    <property type="entry name" value="WD40"/>
    <property type="match status" value="3"/>
</dbReference>
<keyword evidence="6" id="KW-1185">Reference proteome</keyword>
<evidence type="ECO:0000313" key="5">
    <source>
        <dbReference type="EMBL" id="EOX94876.1"/>
    </source>
</evidence>
<dbReference type="InterPro" id="IPR001680">
    <property type="entry name" value="WD40_rpt"/>
</dbReference>
<dbReference type="GO" id="GO:0006914">
    <property type="term" value="P:autophagy"/>
    <property type="evidence" value="ECO:0007669"/>
    <property type="project" value="InterPro"/>
</dbReference>
<feature type="region of interest" description="Disordered" evidence="2">
    <location>
        <begin position="312"/>
        <end position="331"/>
    </location>
</feature>
<dbReference type="Gramene" id="EOX94876">
    <property type="protein sequence ID" value="EOX94876"/>
    <property type="gene ID" value="TCM_004488"/>
</dbReference>
<dbReference type="FunCoup" id="A0A061DRZ8">
    <property type="interactions" value="420"/>
</dbReference>
<evidence type="ECO:0000313" key="6">
    <source>
        <dbReference type="Proteomes" id="UP000026915"/>
    </source>
</evidence>
<dbReference type="InterPro" id="IPR036322">
    <property type="entry name" value="WD40_repeat_dom_sf"/>
</dbReference>
<dbReference type="AlphaFoldDB" id="A0A061DRZ8"/>